<dbReference type="Gene3D" id="1.25.40.10">
    <property type="entry name" value="Tetratricopeptide repeat domain"/>
    <property type="match status" value="2"/>
</dbReference>
<dbReference type="Proteomes" id="UP001151760">
    <property type="component" value="Unassembled WGS sequence"/>
</dbReference>
<sequence>MPKSSQKALQCLDNMSQRDVFIWNMMIQAYANLGFGNEALVVFKEMCGEGLGVDKFTYMFVLKACSVGSDVIMGRAFHGRVVKCLVTKGREIFKQMEDYGVEKGHEHYACMVDLYGRAGLLTEAFEFIESMPILPTKDVYNIEIAEVVAQKLLWIISMDDSNEVVNLGFGDGGGRRVWRGKWDPLVGGRVEKLVVGRRRYGGMMVEEEVE</sequence>
<evidence type="ECO:0000256" key="2">
    <source>
        <dbReference type="PROSITE-ProRule" id="PRU00708"/>
    </source>
</evidence>
<comment type="caution">
    <text evidence="3">The sequence shown here is derived from an EMBL/GenBank/DDBJ whole genome shotgun (WGS) entry which is preliminary data.</text>
</comment>
<evidence type="ECO:0000256" key="1">
    <source>
        <dbReference type="ARBA" id="ARBA00022737"/>
    </source>
</evidence>
<keyword evidence="4" id="KW-1185">Reference proteome</keyword>
<name>A0ABQ5DFQ3_9ASTR</name>
<dbReference type="NCBIfam" id="TIGR00756">
    <property type="entry name" value="PPR"/>
    <property type="match status" value="1"/>
</dbReference>
<dbReference type="InterPro" id="IPR046960">
    <property type="entry name" value="PPR_At4g14850-like_plant"/>
</dbReference>
<dbReference type="PANTHER" id="PTHR47926:SF347">
    <property type="entry name" value="PENTATRICOPEPTIDE REPEAT-CONTAINING PROTEIN"/>
    <property type="match status" value="1"/>
</dbReference>
<dbReference type="PROSITE" id="PS51375">
    <property type="entry name" value="PPR"/>
    <property type="match status" value="1"/>
</dbReference>
<keyword evidence="1" id="KW-0677">Repeat</keyword>
<gene>
    <name evidence="3" type="ORF">Tco_0937022</name>
</gene>
<reference evidence="3" key="1">
    <citation type="journal article" date="2022" name="Int. J. Mol. Sci.">
        <title>Draft Genome of Tanacetum Coccineum: Genomic Comparison of Closely Related Tanacetum-Family Plants.</title>
        <authorList>
            <person name="Yamashiro T."/>
            <person name="Shiraishi A."/>
            <person name="Nakayama K."/>
            <person name="Satake H."/>
        </authorList>
    </citation>
    <scope>NUCLEOTIDE SEQUENCE</scope>
</reference>
<reference evidence="3" key="2">
    <citation type="submission" date="2022-01" db="EMBL/GenBank/DDBJ databases">
        <authorList>
            <person name="Yamashiro T."/>
            <person name="Shiraishi A."/>
            <person name="Satake H."/>
            <person name="Nakayama K."/>
        </authorList>
    </citation>
    <scope>NUCLEOTIDE SEQUENCE</scope>
</reference>
<accession>A0ABQ5DFQ3</accession>
<evidence type="ECO:0000313" key="4">
    <source>
        <dbReference type="Proteomes" id="UP001151760"/>
    </source>
</evidence>
<feature type="repeat" description="PPR" evidence="2">
    <location>
        <begin position="19"/>
        <end position="53"/>
    </location>
</feature>
<dbReference type="EMBL" id="BQNB010015200">
    <property type="protein sequence ID" value="GJT37157.1"/>
    <property type="molecule type" value="Genomic_DNA"/>
</dbReference>
<protein>
    <submittedName>
        <fullName evidence="3">Pentatricopeptide repeat-containing protein</fullName>
    </submittedName>
</protein>
<dbReference type="Pfam" id="PF13041">
    <property type="entry name" value="PPR_2"/>
    <property type="match status" value="1"/>
</dbReference>
<organism evidence="3 4">
    <name type="scientific">Tanacetum coccineum</name>
    <dbReference type="NCBI Taxonomy" id="301880"/>
    <lineage>
        <taxon>Eukaryota</taxon>
        <taxon>Viridiplantae</taxon>
        <taxon>Streptophyta</taxon>
        <taxon>Embryophyta</taxon>
        <taxon>Tracheophyta</taxon>
        <taxon>Spermatophyta</taxon>
        <taxon>Magnoliopsida</taxon>
        <taxon>eudicotyledons</taxon>
        <taxon>Gunneridae</taxon>
        <taxon>Pentapetalae</taxon>
        <taxon>asterids</taxon>
        <taxon>campanulids</taxon>
        <taxon>Asterales</taxon>
        <taxon>Asteraceae</taxon>
        <taxon>Asteroideae</taxon>
        <taxon>Anthemideae</taxon>
        <taxon>Anthemidinae</taxon>
        <taxon>Tanacetum</taxon>
    </lineage>
</organism>
<dbReference type="InterPro" id="IPR002885">
    <property type="entry name" value="PPR_rpt"/>
</dbReference>
<proteinExistence type="predicted"/>
<dbReference type="PANTHER" id="PTHR47926">
    <property type="entry name" value="PENTATRICOPEPTIDE REPEAT-CONTAINING PROTEIN"/>
    <property type="match status" value="1"/>
</dbReference>
<dbReference type="Pfam" id="PF01535">
    <property type="entry name" value="PPR"/>
    <property type="match status" value="1"/>
</dbReference>
<evidence type="ECO:0000313" key="3">
    <source>
        <dbReference type="EMBL" id="GJT37157.1"/>
    </source>
</evidence>
<dbReference type="InterPro" id="IPR011990">
    <property type="entry name" value="TPR-like_helical_dom_sf"/>
</dbReference>